<keyword evidence="4" id="KW-1185">Reference proteome</keyword>
<proteinExistence type="predicted"/>
<accession>A0ABS0EPI0</accession>
<organism evidence="3 4">
    <name type="scientific">Winogradskyella marina</name>
    <dbReference type="NCBI Taxonomy" id="2785530"/>
    <lineage>
        <taxon>Bacteria</taxon>
        <taxon>Pseudomonadati</taxon>
        <taxon>Bacteroidota</taxon>
        <taxon>Flavobacteriia</taxon>
        <taxon>Flavobacteriales</taxon>
        <taxon>Flavobacteriaceae</taxon>
        <taxon>Winogradskyella</taxon>
    </lineage>
</organism>
<reference evidence="3 4" key="1">
    <citation type="submission" date="2020-11" db="EMBL/GenBank/DDBJ databases">
        <title>Winogradskyella marina sp. nov., isolated from marine sediment.</title>
        <authorList>
            <person name="Bo J."/>
            <person name="Wang S."/>
            <person name="Song X."/>
            <person name="Du Z."/>
        </authorList>
    </citation>
    <scope>NUCLEOTIDE SEQUENCE [LARGE SCALE GENOMIC DNA]</scope>
    <source>
        <strain evidence="3 4">F6397</strain>
    </source>
</reference>
<keyword evidence="1" id="KW-0732">Signal</keyword>
<feature type="domain" description="Secretion system C-terminal sorting" evidence="2">
    <location>
        <begin position="226"/>
        <end position="294"/>
    </location>
</feature>
<gene>
    <name evidence="3" type="ORF">ITJ86_16385</name>
</gene>
<name>A0ABS0EPI0_9FLAO</name>
<sequence length="296" mass="32943">MKQFYIFILAISISIVGFSQNTNIQLELVNPSIGQPSTTDYFATVSNDDDLNAILSSYNVTAYQVLYPEVHSDLFYDDTSSISRFIDVVCQDCDIAQLIIDVTAHSDVVKYATADAESDLIINNALTFNLVDNSIGEAIGVNDMNIIETNDEGLNQIFSDYNVRGYEPVENPYNNFWGNESIICDCDAALLKQELESYSTVISEVYEVSGGMLLSLDDVTELVVSIYPNPFKSKVSVEIKQPLKHIMFYDVLGKQIFKSSSILDLENFSSTLKSGVYLLKLLTTEGKSLTKKLIKS</sequence>
<evidence type="ECO:0000259" key="2">
    <source>
        <dbReference type="Pfam" id="PF18962"/>
    </source>
</evidence>
<dbReference type="InterPro" id="IPR026444">
    <property type="entry name" value="Secre_tail"/>
</dbReference>
<evidence type="ECO:0000313" key="4">
    <source>
        <dbReference type="Proteomes" id="UP000611215"/>
    </source>
</evidence>
<dbReference type="NCBIfam" id="TIGR04183">
    <property type="entry name" value="Por_Secre_tail"/>
    <property type="match status" value="1"/>
</dbReference>
<evidence type="ECO:0000313" key="3">
    <source>
        <dbReference type="EMBL" id="MBF8151482.1"/>
    </source>
</evidence>
<comment type="caution">
    <text evidence="3">The sequence shown here is derived from an EMBL/GenBank/DDBJ whole genome shotgun (WGS) entry which is preliminary data.</text>
</comment>
<evidence type="ECO:0000256" key="1">
    <source>
        <dbReference type="ARBA" id="ARBA00022729"/>
    </source>
</evidence>
<dbReference type="Pfam" id="PF18962">
    <property type="entry name" value="Por_Secre_tail"/>
    <property type="match status" value="1"/>
</dbReference>
<protein>
    <submittedName>
        <fullName evidence="3">T9SS type A sorting domain-containing protein</fullName>
    </submittedName>
</protein>
<dbReference type="EMBL" id="JADOET010000022">
    <property type="protein sequence ID" value="MBF8151482.1"/>
    <property type="molecule type" value="Genomic_DNA"/>
</dbReference>
<dbReference type="RefSeq" id="WP_195872734.1">
    <property type="nucleotide sequence ID" value="NZ_JADOET010000022.1"/>
</dbReference>
<dbReference type="Proteomes" id="UP000611215">
    <property type="component" value="Unassembled WGS sequence"/>
</dbReference>